<reference evidence="2 3" key="1">
    <citation type="submission" date="2016-10" db="EMBL/GenBank/DDBJ databases">
        <authorList>
            <person name="de Groot N.N."/>
        </authorList>
    </citation>
    <scope>NUCLEOTIDE SEQUENCE [LARGE SCALE GENOMIC DNA]</scope>
    <source>
        <strain evidence="2 3">DSM 44993</strain>
    </source>
</reference>
<feature type="compositionally biased region" description="Gly residues" evidence="1">
    <location>
        <begin position="23"/>
        <end position="36"/>
    </location>
</feature>
<dbReference type="Proteomes" id="UP000198582">
    <property type="component" value="Unassembled WGS sequence"/>
</dbReference>
<sequence>MSQPVAGPNWLEGLDFAIIGQQPAGGGGGASGGGAAQSGPGFAMSTDEARNMLVVAKRVRDKYSDMRRKALDALRMNPPADEPGSNGYNKLMVGEDHNSGVLGGGRDQVELAYNYATQLASRLEQALGITESSDAEAAVDVKNMTPGEGKGFA</sequence>
<keyword evidence="3" id="KW-1185">Reference proteome</keyword>
<feature type="region of interest" description="Disordered" evidence="1">
    <location>
        <begin position="72"/>
        <end position="93"/>
    </location>
</feature>
<gene>
    <name evidence="2" type="ORF">SAMN04489732_13115</name>
</gene>
<dbReference type="AlphaFoldDB" id="A0A1H8YNP7"/>
<accession>A0A1H8YNP7</accession>
<evidence type="ECO:0000313" key="3">
    <source>
        <dbReference type="Proteomes" id="UP000198582"/>
    </source>
</evidence>
<evidence type="ECO:0000313" key="2">
    <source>
        <dbReference type="EMBL" id="SEP53776.1"/>
    </source>
</evidence>
<dbReference type="EMBL" id="FOEF01000031">
    <property type="protein sequence ID" value="SEP53776.1"/>
    <property type="molecule type" value="Genomic_DNA"/>
</dbReference>
<proteinExistence type="predicted"/>
<evidence type="ECO:0000256" key="1">
    <source>
        <dbReference type="SAM" id="MobiDB-lite"/>
    </source>
</evidence>
<name>A0A1H8YNP7_9PSEU</name>
<organism evidence="2 3">
    <name type="scientific">Amycolatopsis saalfeldensis</name>
    <dbReference type="NCBI Taxonomy" id="394193"/>
    <lineage>
        <taxon>Bacteria</taxon>
        <taxon>Bacillati</taxon>
        <taxon>Actinomycetota</taxon>
        <taxon>Actinomycetes</taxon>
        <taxon>Pseudonocardiales</taxon>
        <taxon>Pseudonocardiaceae</taxon>
        <taxon>Amycolatopsis</taxon>
    </lineage>
</organism>
<protein>
    <submittedName>
        <fullName evidence="2">Uncharacterized protein</fullName>
    </submittedName>
</protein>
<feature type="region of interest" description="Disordered" evidence="1">
    <location>
        <begin position="22"/>
        <end position="43"/>
    </location>
</feature>